<evidence type="ECO:0000256" key="1">
    <source>
        <dbReference type="SAM" id="MobiDB-lite"/>
    </source>
</evidence>
<gene>
    <name evidence="2" type="ORF">mRhiFer1_017739</name>
</gene>
<feature type="compositionally biased region" description="Polar residues" evidence="1">
    <location>
        <begin position="106"/>
        <end position="119"/>
    </location>
</feature>
<proteinExistence type="predicted"/>
<feature type="compositionally biased region" description="Basic and acidic residues" evidence="1">
    <location>
        <begin position="59"/>
        <end position="70"/>
    </location>
</feature>
<dbReference type="EMBL" id="JACAGC010000021">
    <property type="protein sequence ID" value="KAF6293992.1"/>
    <property type="molecule type" value="Genomic_DNA"/>
</dbReference>
<name>A0A7J7SZW1_RHIFE</name>
<evidence type="ECO:0000313" key="2">
    <source>
        <dbReference type="EMBL" id="KAF6293992.1"/>
    </source>
</evidence>
<reference evidence="2 3" key="1">
    <citation type="journal article" date="2020" name="Nature">
        <title>Six reference-quality genomes reveal evolution of bat adaptations.</title>
        <authorList>
            <person name="Jebb D."/>
            <person name="Huang Z."/>
            <person name="Pippel M."/>
            <person name="Hughes G.M."/>
            <person name="Lavrichenko K."/>
            <person name="Devanna P."/>
            <person name="Winkler S."/>
            <person name="Jermiin L.S."/>
            <person name="Skirmuntt E.C."/>
            <person name="Katzourakis A."/>
            <person name="Burkitt-Gray L."/>
            <person name="Ray D.A."/>
            <person name="Sullivan K.A.M."/>
            <person name="Roscito J.G."/>
            <person name="Kirilenko B.M."/>
            <person name="Davalos L.M."/>
            <person name="Corthals A.P."/>
            <person name="Power M.L."/>
            <person name="Jones G."/>
            <person name="Ransome R.D."/>
            <person name="Dechmann D.K.N."/>
            <person name="Locatelli A.G."/>
            <person name="Puechmaille S.J."/>
            <person name="Fedrigo O."/>
            <person name="Jarvis E.D."/>
            <person name="Hiller M."/>
            <person name="Vernes S.C."/>
            <person name="Myers E.W."/>
            <person name="Teeling E.C."/>
        </authorList>
    </citation>
    <scope>NUCLEOTIDE SEQUENCE [LARGE SCALE GENOMIC DNA]</scope>
    <source>
        <strain evidence="2">MRhiFer1</strain>
        <tissue evidence="2">Lung</tissue>
    </source>
</reference>
<evidence type="ECO:0000313" key="3">
    <source>
        <dbReference type="Proteomes" id="UP000585614"/>
    </source>
</evidence>
<feature type="region of interest" description="Disordered" evidence="1">
    <location>
        <begin position="26"/>
        <end position="141"/>
    </location>
</feature>
<feature type="region of interest" description="Disordered" evidence="1">
    <location>
        <begin position="1"/>
        <end position="20"/>
    </location>
</feature>
<organism evidence="2 3">
    <name type="scientific">Rhinolophus ferrumequinum</name>
    <name type="common">Greater horseshoe bat</name>
    <dbReference type="NCBI Taxonomy" id="59479"/>
    <lineage>
        <taxon>Eukaryota</taxon>
        <taxon>Metazoa</taxon>
        <taxon>Chordata</taxon>
        <taxon>Craniata</taxon>
        <taxon>Vertebrata</taxon>
        <taxon>Euteleostomi</taxon>
        <taxon>Mammalia</taxon>
        <taxon>Eutheria</taxon>
        <taxon>Laurasiatheria</taxon>
        <taxon>Chiroptera</taxon>
        <taxon>Yinpterochiroptera</taxon>
        <taxon>Rhinolophoidea</taxon>
        <taxon>Rhinolophidae</taxon>
        <taxon>Rhinolophinae</taxon>
        <taxon>Rhinolophus</taxon>
    </lineage>
</organism>
<accession>A0A7J7SZW1</accession>
<dbReference type="Proteomes" id="UP000585614">
    <property type="component" value="Unassembled WGS sequence"/>
</dbReference>
<dbReference type="AlphaFoldDB" id="A0A7J7SZW1"/>
<protein>
    <submittedName>
        <fullName evidence="2">Tetratricopeptide repeat domain 24</fullName>
    </submittedName>
</protein>
<comment type="caution">
    <text evidence="2">The sequence shown here is derived from an EMBL/GenBank/DDBJ whole genome shotgun (WGS) entry which is preliminary data.</text>
</comment>
<sequence length="141" mass="14887">MATGGGQCSKEVPLSCTSAPRRLQVPGGACPAGTPARVGRGPAELQHRSSGGWEDEELEVRCEEEGKEGSMKIPVPGWLTPKLKGSRAHLPCGGQGPPQNGVPWLSGTQWPPANRSSAQPKEARGRGPQRRPPTSGFCRIM</sequence>